<comment type="caution">
    <text evidence="1">The sequence shown here is derived from an EMBL/GenBank/DDBJ whole genome shotgun (WGS) entry which is preliminary data.</text>
</comment>
<sequence>MSAFETRLDHLDWADIGRQMDVEGYAVLPGLLGRDEARDLARQVSAIGLHRATLASSGLGRGELFYFDAGLPAPLARWRAALYRRLVVIANRWNETLGVGHRYPAAFEAFLQCNREAGQTRAQSHLNRLIEDDHLALHQRNDGEQVFPTQIVAVLSEPGVDFQGGEFVMTEQRPRMQSRPVVLPLKLGDLAVIATAERPFKGARGYYRVNLKHAVSRVRQGERIGLELSFHDAPRNGPGAAHDGIG</sequence>
<gene>
    <name evidence="1" type="ORF">ACFO0J_14840</name>
</gene>
<proteinExistence type="predicted"/>
<dbReference type="EMBL" id="JBHSDY010000010">
    <property type="protein sequence ID" value="MFC4299318.1"/>
    <property type="molecule type" value="Genomic_DNA"/>
</dbReference>
<evidence type="ECO:0000313" key="1">
    <source>
        <dbReference type="EMBL" id="MFC4299318.1"/>
    </source>
</evidence>
<name>A0ABV8S1K4_9BURK</name>
<organism evidence="1 2">
    <name type="scientific">Castellaniella hirudinis</name>
    <dbReference type="NCBI Taxonomy" id="1144617"/>
    <lineage>
        <taxon>Bacteria</taxon>
        <taxon>Pseudomonadati</taxon>
        <taxon>Pseudomonadota</taxon>
        <taxon>Betaproteobacteria</taxon>
        <taxon>Burkholderiales</taxon>
        <taxon>Alcaligenaceae</taxon>
        <taxon>Castellaniella</taxon>
    </lineage>
</organism>
<reference evidence="2" key="1">
    <citation type="journal article" date="2019" name="Int. J. Syst. Evol. Microbiol.">
        <title>The Global Catalogue of Microorganisms (GCM) 10K type strain sequencing project: providing services to taxonomists for standard genome sequencing and annotation.</title>
        <authorList>
            <consortium name="The Broad Institute Genomics Platform"/>
            <consortium name="The Broad Institute Genome Sequencing Center for Infectious Disease"/>
            <person name="Wu L."/>
            <person name="Ma J."/>
        </authorList>
    </citation>
    <scope>NUCLEOTIDE SEQUENCE [LARGE SCALE GENOMIC DNA]</scope>
    <source>
        <strain evidence="2">CGMCC 1.19029</strain>
    </source>
</reference>
<dbReference type="Proteomes" id="UP001595756">
    <property type="component" value="Unassembled WGS sequence"/>
</dbReference>
<evidence type="ECO:0000313" key="2">
    <source>
        <dbReference type="Proteomes" id="UP001595756"/>
    </source>
</evidence>
<dbReference type="RefSeq" id="WP_376813860.1">
    <property type="nucleotide sequence ID" value="NZ_JBHSDY010000010.1"/>
</dbReference>
<dbReference type="Pfam" id="PF09859">
    <property type="entry name" value="Oxygenase-NA"/>
    <property type="match status" value="1"/>
</dbReference>
<keyword evidence="2" id="KW-1185">Reference proteome</keyword>
<protein>
    <submittedName>
        <fullName evidence="1">2OG-Fe(II) oxygenase</fullName>
    </submittedName>
</protein>
<accession>A0ABV8S1K4</accession>
<dbReference type="InterPro" id="IPR018655">
    <property type="entry name" value="DUF2086"/>
</dbReference>